<dbReference type="WBParaSite" id="OFLC_0000550201-mRNA-1">
    <property type="protein sequence ID" value="OFLC_0000550201-mRNA-1"/>
    <property type="gene ID" value="OFLC_0000550201"/>
</dbReference>
<organism evidence="4">
    <name type="scientific">Onchocerca flexuosa</name>
    <dbReference type="NCBI Taxonomy" id="387005"/>
    <lineage>
        <taxon>Eukaryota</taxon>
        <taxon>Metazoa</taxon>
        <taxon>Ecdysozoa</taxon>
        <taxon>Nematoda</taxon>
        <taxon>Chromadorea</taxon>
        <taxon>Rhabditida</taxon>
        <taxon>Spirurina</taxon>
        <taxon>Spiruromorpha</taxon>
        <taxon>Filarioidea</taxon>
        <taxon>Onchocercidae</taxon>
        <taxon>Onchocerca</taxon>
    </lineage>
</organism>
<reference evidence="2 3" key="2">
    <citation type="submission" date="2018-11" db="EMBL/GenBank/DDBJ databases">
        <authorList>
            <consortium name="Pathogen Informatics"/>
        </authorList>
    </citation>
    <scope>NUCLEOTIDE SEQUENCE [LARGE SCALE GENOMIC DNA]</scope>
</reference>
<dbReference type="AlphaFoldDB" id="A0A183HDE1"/>
<dbReference type="EMBL" id="UZAJ01004764">
    <property type="protein sequence ID" value="VDO43389.1"/>
    <property type="molecule type" value="Genomic_DNA"/>
</dbReference>
<evidence type="ECO:0000313" key="4">
    <source>
        <dbReference type="WBParaSite" id="OFLC_0000550201-mRNA-1"/>
    </source>
</evidence>
<keyword evidence="3" id="KW-1185">Reference proteome</keyword>
<evidence type="ECO:0000313" key="2">
    <source>
        <dbReference type="EMBL" id="VDO43389.1"/>
    </source>
</evidence>
<dbReference type="STRING" id="387005.A0A183HDE1"/>
<gene>
    <name evidence="2" type="ORF">OFLC_LOCUS5503</name>
</gene>
<feature type="region of interest" description="Disordered" evidence="1">
    <location>
        <begin position="1"/>
        <end position="22"/>
    </location>
</feature>
<evidence type="ECO:0000256" key="1">
    <source>
        <dbReference type="SAM" id="MobiDB-lite"/>
    </source>
</evidence>
<dbReference type="Proteomes" id="UP000267606">
    <property type="component" value="Unassembled WGS sequence"/>
</dbReference>
<sequence>MEKVVNYEQEKSTESSDITNEGAINLAPGAERYHTTLQNGGTAGACGINHPETGVNVLDYSTDFPELPDKLSACASQLLGGVWNKPPAVRSERTTQ</sequence>
<evidence type="ECO:0000313" key="3">
    <source>
        <dbReference type="Proteomes" id="UP000267606"/>
    </source>
</evidence>
<name>A0A183HDE1_9BILA</name>
<proteinExistence type="predicted"/>
<protein>
    <submittedName>
        <fullName evidence="2 4">Uncharacterized protein</fullName>
    </submittedName>
</protein>
<reference evidence="4" key="1">
    <citation type="submission" date="2016-06" db="UniProtKB">
        <authorList>
            <consortium name="WormBaseParasite"/>
        </authorList>
    </citation>
    <scope>IDENTIFICATION</scope>
</reference>
<feature type="compositionally biased region" description="Basic and acidic residues" evidence="1">
    <location>
        <begin position="1"/>
        <end position="14"/>
    </location>
</feature>
<accession>A0A183HDE1</accession>